<name>A0AA95HK69_9BACT</name>
<evidence type="ECO:0000259" key="1">
    <source>
        <dbReference type="Pfam" id="PF01966"/>
    </source>
</evidence>
<evidence type="ECO:0000313" key="3">
    <source>
        <dbReference type="Proteomes" id="UP001177934"/>
    </source>
</evidence>
<dbReference type="SUPFAM" id="SSF109604">
    <property type="entry name" value="HD-domain/PDEase-like"/>
    <property type="match status" value="1"/>
</dbReference>
<dbReference type="EMBL" id="CP126056">
    <property type="protein sequence ID" value="WHX08413.1"/>
    <property type="molecule type" value="Genomic_DNA"/>
</dbReference>
<organism evidence="2 3">
    <name type="scientific">Phocaeicola dorei</name>
    <dbReference type="NCBI Taxonomy" id="357276"/>
    <lineage>
        <taxon>Bacteria</taxon>
        <taxon>Pseudomonadati</taxon>
        <taxon>Bacteroidota</taxon>
        <taxon>Bacteroidia</taxon>
        <taxon>Bacteroidales</taxon>
        <taxon>Bacteroidaceae</taxon>
        <taxon>Phocaeicola</taxon>
    </lineage>
</organism>
<protein>
    <submittedName>
        <fullName evidence="2">Phosphohydrolase</fullName>
    </submittedName>
</protein>
<evidence type="ECO:0000313" key="2">
    <source>
        <dbReference type="EMBL" id="WHX08413.1"/>
    </source>
</evidence>
<dbReference type="Proteomes" id="UP001177934">
    <property type="component" value="Chromosome"/>
</dbReference>
<dbReference type="Gene3D" id="1.10.3210.10">
    <property type="entry name" value="Hypothetical protein af1432"/>
    <property type="match status" value="1"/>
</dbReference>
<accession>A0AA95HK69</accession>
<dbReference type="InterPro" id="IPR006674">
    <property type="entry name" value="HD_domain"/>
</dbReference>
<sequence length="258" mass="30544">MLSYINDFPMEFRDYIASEIIPQYADFDKAHRVDHVLKVIAESLKLSQYYDVNRMMVYVIASYHDLGLCEGREFHHLISGKILWADKKLRKWFPEEHILIMKEAVEDHRASNKHVPRSIYGKIVAEADRIIDPDITLRRTVQYGLSNYPELDKEKQYIRFLAHLKEKYAEGGYLRLWIPQSANAVHLQELRQLIADEEELHKVFEKIYSQETETIQNLENIPIFVRNKKITVYEKAGSIHFYVSDCRYYLCAVRSGNR</sequence>
<dbReference type="AlphaFoldDB" id="A0AA95HK69"/>
<dbReference type="Pfam" id="PF01966">
    <property type="entry name" value="HD"/>
    <property type="match status" value="1"/>
</dbReference>
<reference evidence="2" key="1">
    <citation type="journal article" date="2023" name="Nat. Commun.">
        <title>Identification of a novel Human Milk Oligosaccharides utilization cluster in the infant gut commensal Bacteroides dorei.</title>
        <authorList>
            <person name="Kijner S."/>
            <person name="Ennis D."/>
            <person name="Shmorak S."/>
            <person name="Florentin A."/>
            <person name="Yassour M."/>
        </authorList>
    </citation>
    <scope>NUCLEOTIDE SEQUENCE</scope>
    <source>
        <strain evidence="2">2</strain>
    </source>
</reference>
<proteinExistence type="predicted"/>
<gene>
    <name evidence="2" type="ORF">QNN11_12680</name>
</gene>
<feature type="domain" description="HD" evidence="1">
    <location>
        <begin position="32"/>
        <end position="130"/>
    </location>
</feature>